<evidence type="ECO:0000256" key="5">
    <source>
        <dbReference type="ARBA" id="ARBA00072139"/>
    </source>
</evidence>
<dbReference type="InterPro" id="IPR052737">
    <property type="entry name" value="Omega-amidase_YafV"/>
</dbReference>
<keyword evidence="2 7" id="KW-0378">Hydrolase</keyword>
<evidence type="ECO:0000256" key="2">
    <source>
        <dbReference type="ARBA" id="ARBA00022801"/>
    </source>
</evidence>
<dbReference type="SUPFAM" id="SSF56317">
    <property type="entry name" value="Carbon-nitrogen hydrolase"/>
    <property type="match status" value="1"/>
</dbReference>
<dbReference type="AlphaFoldDB" id="A0A0D7VY32"/>
<dbReference type="PROSITE" id="PS50263">
    <property type="entry name" value="CN_HYDROLASE"/>
    <property type="match status" value="1"/>
</dbReference>
<evidence type="ECO:0000256" key="4">
    <source>
        <dbReference type="ARBA" id="ARBA00052904"/>
    </source>
</evidence>
<dbReference type="OrthoDB" id="9811121at2"/>
<gene>
    <name evidence="7" type="ORF">PK35_13395</name>
</gene>
<dbReference type="EMBL" id="JTDV01000013">
    <property type="protein sequence ID" value="KJD31741.1"/>
    <property type="molecule type" value="Genomic_DNA"/>
</dbReference>
<dbReference type="PANTHER" id="PTHR47799:SF1">
    <property type="entry name" value="OMEGA-AMIDASE YAFV"/>
    <property type="match status" value="1"/>
</dbReference>
<name>A0A0D7VY32_9FLAO</name>
<protein>
    <recommendedName>
        <fullName evidence="5">Omega-amidase YafV</fullName>
        <ecNumber evidence="3">3.5.1.3</ecNumber>
    </recommendedName>
</protein>
<dbReference type="CDD" id="cd07575">
    <property type="entry name" value="Xc-1258_like"/>
    <property type="match status" value="1"/>
</dbReference>
<dbReference type="InterPro" id="IPR036526">
    <property type="entry name" value="C-N_Hydrolase_sf"/>
</dbReference>
<feature type="domain" description="CN hydrolase" evidence="6">
    <location>
        <begin position="5"/>
        <end position="237"/>
    </location>
</feature>
<dbReference type="Proteomes" id="UP000032361">
    <property type="component" value="Unassembled WGS sequence"/>
</dbReference>
<comment type="similarity">
    <text evidence="1">Belongs to the carbon-nitrogen hydrolase superfamily. NIT1/NIT2 family.</text>
</comment>
<sequence length="261" mass="30031">MQENLEIALIQSDLAWENPEQNRINFTNYIEQLPETVDVVLLPEMFTTGFTMNAARVAETMQGKTVAWMQHLAVKYDVAIIGSIIIEENNNFFNRLIFAKPNGDLECYNKRHTFTLAGEDKVYTAGNKKLIVDFKGWKICPLICYDLRFPVWARNTENYDVLLYVANWPKPRISAWDTLLKARAIENMSYCIGVNRVGSDALNNEYCGHSAVYDVLGNNIETFRPNEAGVKIVSLSKNHIDLYRNKLRFLNDMDVFSIQEK</sequence>
<dbReference type="FunFam" id="3.60.110.10:FF:000004">
    <property type="entry name" value="Carbon-nitrogen hydrolase"/>
    <property type="match status" value="1"/>
</dbReference>
<dbReference type="PANTHER" id="PTHR47799">
    <property type="entry name" value="OMEGA-AMIDASE YAFV"/>
    <property type="match status" value="1"/>
</dbReference>
<comment type="catalytic activity">
    <reaction evidence="4">
        <text>a monoamide of a dicarboxylate + H2O = a dicarboxylate + NH4(+)</text>
        <dbReference type="Rhea" id="RHEA:11716"/>
        <dbReference type="ChEBI" id="CHEBI:15377"/>
        <dbReference type="ChEBI" id="CHEBI:28938"/>
        <dbReference type="ChEBI" id="CHEBI:28965"/>
        <dbReference type="ChEBI" id="CHEBI:77450"/>
        <dbReference type="EC" id="3.5.1.3"/>
    </reaction>
</comment>
<dbReference type="STRING" id="1382798.PK35_13395"/>
<dbReference type="GO" id="GO:0106008">
    <property type="term" value="F:2-oxoglutaramate amidase activity"/>
    <property type="evidence" value="ECO:0007669"/>
    <property type="project" value="TreeGrafter"/>
</dbReference>
<organism evidence="7 8">
    <name type="scientific">Neotamlana nanhaiensis</name>
    <dbReference type="NCBI Taxonomy" id="1382798"/>
    <lineage>
        <taxon>Bacteria</taxon>
        <taxon>Pseudomonadati</taxon>
        <taxon>Bacteroidota</taxon>
        <taxon>Flavobacteriia</taxon>
        <taxon>Flavobacteriales</taxon>
        <taxon>Flavobacteriaceae</taxon>
        <taxon>Neotamlana</taxon>
    </lineage>
</organism>
<dbReference type="InterPro" id="IPR003010">
    <property type="entry name" value="C-N_Hydrolase"/>
</dbReference>
<keyword evidence="8" id="KW-1185">Reference proteome</keyword>
<evidence type="ECO:0000256" key="1">
    <source>
        <dbReference type="ARBA" id="ARBA00010613"/>
    </source>
</evidence>
<dbReference type="GO" id="GO:0050152">
    <property type="term" value="F:omega-amidase activity"/>
    <property type="evidence" value="ECO:0007669"/>
    <property type="project" value="UniProtKB-EC"/>
</dbReference>
<dbReference type="PATRIC" id="fig|1382798.3.peg.1240"/>
<dbReference type="Gene3D" id="3.60.110.10">
    <property type="entry name" value="Carbon-nitrogen hydrolase"/>
    <property type="match status" value="1"/>
</dbReference>
<evidence type="ECO:0000256" key="3">
    <source>
        <dbReference type="ARBA" id="ARBA00039118"/>
    </source>
</evidence>
<accession>A0A0D7VY32</accession>
<dbReference type="EC" id="3.5.1.3" evidence="3"/>
<evidence type="ECO:0000259" key="6">
    <source>
        <dbReference type="PROSITE" id="PS50263"/>
    </source>
</evidence>
<evidence type="ECO:0000313" key="7">
    <source>
        <dbReference type="EMBL" id="KJD31741.1"/>
    </source>
</evidence>
<dbReference type="RefSeq" id="WP_044627063.1">
    <property type="nucleotide sequence ID" value="NZ_JTDV01000013.1"/>
</dbReference>
<comment type="caution">
    <text evidence="7">The sequence shown here is derived from an EMBL/GenBank/DDBJ whole genome shotgun (WGS) entry which is preliminary data.</text>
</comment>
<dbReference type="Pfam" id="PF00795">
    <property type="entry name" value="CN_hydrolase"/>
    <property type="match status" value="1"/>
</dbReference>
<proteinExistence type="inferred from homology"/>
<reference evidence="7 8" key="1">
    <citation type="journal article" date="2015" name="Antonie Van Leeuwenhoek">
        <title>Tamlana nanhaiensis sp. nov., isolated from surface seawater collected from the South China Sea.</title>
        <authorList>
            <person name="Liu X."/>
            <person name="Lai Q."/>
            <person name="Du Y."/>
            <person name="Li G."/>
            <person name="Sun F."/>
            <person name="Shao Z."/>
        </authorList>
    </citation>
    <scope>NUCLEOTIDE SEQUENCE [LARGE SCALE GENOMIC DNA]</scope>
    <source>
        <strain evidence="7 8">FHC16</strain>
    </source>
</reference>
<evidence type="ECO:0000313" key="8">
    <source>
        <dbReference type="Proteomes" id="UP000032361"/>
    </source>
</evidence>
<dbReference type="NCBIfam" id="NF007757">
    <property type="entry name" value="PRK10438.1"/>
    <property type="match status" value="1"/>
</dbReference>